<evidence type="ECO:0000259" key="1">
    <source>
        <dbReference type="PROSITE" id="PS50878"/>
    </source>
</evidence>
<evidence type="ECO:0000313" key="3">
    <source>
        <dbReference type="Proteomes" id="UP001341281"/>
    </source>
</evidence>
<protein>
    <recommendedName>
        <fullName evidence="1">Reverse transcriptase domain-containing protein</fullName>
    </recommendedName>
</protein>
<dbReference type="PANTHER" id="PTHR33116">
    <property type="entry name" value="REVERSE TRANSCRIPTASE ZINC-BINDING DOMAIN-CONTAINING PROTEIN-RELATED-RELATED"/>
    <property type="match status" value="1"/>
</dbReference>
<dbReference type="AlphaFoldDB" id="A0AAQ3UCP7"/>
<accession>A0AAQ3UCP7</accession>
<dbReference type="Pfam" id="PF00078">
    <property type="entry name" value="RVT_1"/>
    <property type="match status" value="1"/>
</dbReference>
<evidence type="ECO:0000313" key="2">
    <source>
        <dbReference type="EMBL" id="WVZ88748.1"/>
    </source>
</evidence>
<keyword evidence="3" id="KW-1185">Reference proteome</keyword>
<organism evidence="2 3">
    <name type="scientific">Paspalum notatum var. saurae</name>
    <dbReference type="NCBI Taxonomy" id="547442"/>
    <lineage>
        <taxon>Eukaryota</taxon>
        <taxon>Viridiplantae</taxon>
        <taxon>Streptophyta</taxon>
        <taxon>Embryophyta</taxon>
        <taxon>Tracheophyta</taxon>
        <taxon>Spermatophyta</taxon>
        <taxon>Magnoliopsida</taxon>
        <taxon>Liliopsida</taxon>
        <taxon>Poales</taxon>
        <taxon>Poaceae</taxon>
        <taxon>PACMAD clade</taxon>
        <taxon>Panicoideae</taxon>
        <taxon>Andropogonodae</taxon>
        <taxon>Paspaleae</taxon>
        <taxon>Paspalinae</taxon>
        <taxon>Paspalum</taxon>
    </lineage>
</organism>
<sequence>MHIEVAKESHQLEMQQYCRSLSDAECDLSSFIKHKLLGLALLERTIARQHTSFAWLSKGDAGAVRALHAKRVLSRILKLDLAKAFDSVSWHDWIAALLSSASTKVRINGYPGRRICHARGLRQGDPLLPMLFVLVMEYLLGVNHRISMYADDVAVILSPSRLDLTSLKEIIEIFAGATGLVTYVSKSQLFPIRCSEDETRLSQKIFHCPIATFPCKYLGVPLSVYKASIVDFQPLIDKVAARTNLPVIPVPLAIVLGLSPWAMESIDRLHRSFLWAGMEAVLGGKCSVAWIRVCQPKILGGLGLPNLWLMA</sequence>
<name>A0AAQ3UCP7_PASNO</name>
<proteinExistence type="predicted"/>
<dbReference type="PROSITE" id="PS50878">
    <property type="entry name" value="RT_POL"/>
    <property type="match status" value="1"/>
</dbReference>
<reference evidence="2 3" key="1">
    <citation type="submission" date="2024-02" db="EMBL/GenBank/DDBJ databases">
        <title>High-quality chromosome-scale genome assembly of Pensacola bahiagrass (Paspalum notatum Flugge var. saurae).</title>
        <authorList>
            <person name="Vega J.M."/>
            <person name="Podio M."/>
            <person name="Orjuela J."/>
            <person name="Siena L.A."/>
            <person name="Pessino S.C."/>
            <person name="Combes M.C."/>
            <person name="Mariac C."/>
            <person name="Albertini E."/>
            <person name="Pupilli F."/>
            <person name="Ortiz J.P.A."/>
            <person name="Leblanc O."/>
        </authorList>
    </citation>
    <scope>NUCLEOTIDE SEQUENCE [LARGE SCALE GENOMIC DNA]</scope>
    <source>
        <strain evidence="2">R1</strain>
        <tissue evidence="2">Leaf</tissue>
    </source>
</reference>
<feature type="domain" description="Reverse transcriptase" evidence="1">
    <location>
        <begin position="1"/>
        <end position="222"/>
    </location>
</feature>
<dbReference type="EMBL" id="CP144752">
    <property type="protein sequence ID" value="WVZ88748.1"/>
    <property type="molecule type" value="Genomic_DNA"/>
</dbReference>
<dbReference type="InterPro" id="IPR000477">
    <property type="entry name" value="RT_dom"/>
</dbReference>
<dbReference type="SUPFAM" id="SSF56672">
    <property type="entry name" value="DNA/RNA polymerases"/>
    <property type="match status" value="1"/>
</dbReference>
<dbReference type="Proteomes" id="UP001341281">
    <property type="component" value="Chromosome 08"/>
</dbReference>
<gene>
    <name evidence="2" type="ORF">U9M48_035228</name>
</gene>
<dbReference type="InterPro" id="IPR043502">
    <property type="entry name" value="DNA/RNA_pol_sf"/>
</dbReference>
<dbReference type="PANTHER" id="PTHR33116:SF78">
    <property type="entry name" value="OS12G0587133 PROTEIN"/>
    <property type="match status" value="1"/>
</dbReference>